<name>A0ABZ2KQN1_9BACT</name>
<feature type="domain" description="Glucose/Sorbosone dehydrogenase" evidence="2">
    <location>
        <begin position="160"/>
        <end position="350"/>
    </location>
</feature>
<dbReference type="RefSeq" id="WP_394850536.1">
    <property type="nucleotide sequence ID" value="NZ_CP089982.1"/>
</dbReference>
<dbReference type="Proteomes" id="UP001379533">
    <property type="component" value="Chromosome"/>
</dbReference>
<evidence type="ECO:0000259" key="2">
    <source>
        <dbReference type="Pfam" id="PF07995"/>
    </source>
</evidence>
<reference evidence="3 4" key="1">
    <citation type="submission" date="2021-12" db="EMBL/GenBank/DDBJ databases">
        <title>Discovery of the Pendulisporaceae a myxobacterial family with distinct sporulation behavior and unique specialized metabolism.</title>
        <authorList>
            <person name="Garcia R."/>
            <person name="Popoff A."/>
            <person name="Bader C.D."/>
            <person name="Loehr J."/>
            <person name="Walesch S."/>
            <person name="Walt C."/>
            <person name="Boldt J."/>
            <person name="Bunk B."/>
            <person name="Haeckl F.J.F.P.J."/>
            <person name="Gunesch A.P."/>
            <person name="Birkelbach J."/>
            <person name="Nuebel U."/>
            <person name="Pietschmann T."/>
            <person name="Bach T."/>
            <person name="Mueller R."/>
        </authorList>
    </citation>
    <scope>NUCLEOTIDE SEQUENCE [LARGE SCALE GENOMIC DNA]</scope>
    <source>
        <strain evidence="3 4">MSr12523</strain>
    </source>
</reference>
<feature type="chain" id="PRO_5046763802" evidence="1">
    <location>
        <begin position="20"/>
        <end position="428"/>
    </location>
</feature>
<gene>
    <name evidence="3" type="ORF">LZC95_24150</name>
</gene>
<sequence>MSSHRVASLALGAALVACAGCKGGSTCRTGEATDVRATSDARVVGVGVLGHHEIRVGDLPHPGGETATNGPTVIARPAGANLVMPEGFTIAPFAEGIFKGPRWVTVAPDGDVFVADAGAGSIIVLRDIDGDGRSDAHFTFATGQNRPFGLAFHESWLYVGNTDRVVRFRYRPGQTAAEGEPELITELPSGGYNAHWTRNVAFNLEHTKLYATVGSETNADEEPEPRASVLEMNPDGSGRRVFAYGTRNPIGLAFHPETHALWAVVQERDGRGEDLVPDYATELKDGGFYGWPFGYMGRHEDPAHRNMRPSLVRQTLDPDVLIQAHSATMSIAFYTGSMFPQEYVNDAFVALHGSWNRQKRTGYKLVRIRMNHGRPIGGYDDFAIGFMLGQDRCEVWGRPVGLAVAKDGSLLMVDDGNMLVWNIRYKSP</sequence>
<proteinExistence type="predicted"/>
<dbReference type="EMBL" id="CP089982">
    <property type="protein sequence ID" value="WXA99895.1"/>
    <property type="molecule type" value="Genomic_DNA"/>
</dbReference>
<dbReference type="PANTHER" id="PTHR19328:SF53">
    <property type="entry name" value="MEMBRANE PROTEIN"/>
    <property type="match status" value="1"/>
</dbReference>
<keyword evidence="1" id="KW-0732">Signal</keyword>
<dbReference type="Pfam" id="PF07995">
    <property type="entry name" value="GSDH"/>
    <property type="match status" value="1"/>
</dbReference>
<accession>A0ABZ2KQN1</accession>
<evidence type="ECO:0000256" key="1">
    <source>
        <dbReference type="SAM" id="SignalP"/>
    </source>
</evidence>
<evidence type="ECO:0000313" key="4">
    <source>
        <dbReference type="Proteomes" id="UP001379533"/>
    </source>
</evidence>
<evidence type="ECO:0000313" key="3">
    <source>
        <dbReference type="EMBL" id="WXA99895.1"/>
    </source>
</evidence>
<protein>
    <submittedName>
        <fullName evidence="3">PQQ-dependent sugar dehydrogenase</fullName>
    </submittedName>
</protein>
<dbReference type="InterPro" id="IPR012938">
    <property type="entry name" value="Glc/Sorbosone_DH"/>
</dbReference>
<feature type="signal peptide" evidence="1">
    <location>
        <begin position="1"/>
        <end position="19"/>
    </location>
</feature>
<dbReference type="InterPro" id="IPR011041">
    <property type="entry name" value="Quinoprot_gluc/sorb_DH_b-prop"/>
</dbReference>
<dbReference type="PROSITE" id="PS51257">
    <property type="entry name" value="PROKAR_LIPOPROTEIN"/>
    <property type="match status" value="1"/>
</dbReference>
<organism evidence="3 4">
    <name type="scientific">Pendulispora brunnea</name>
    <dbReference type="NCBI Taxonomy" id="2905690"/>
    <lineage>
        <taxon>Bacteria</taxon>
        <taxon>Pseudomonadati</taxon>
        <taxon>Myxococcota</taxon>
        <taxon>Myxococcia</taxon>
        <taxon>Myxococcales</taxon>
        <taxon>Sorangiineae</taxon>
        <taxon>Pendulisporaceae</taxon>
        <taxon>Pendulispora</taxon>
    </lineage>
</organism>
<keyword evidence="4" id="KW-1185">Reference proteome</keyword>
<dbReference type="InterPro" id="IPR011042">
    <property type="entry name" value="6-blade_b-propeller_TolB-like"/>
</dbReference>
<dbReference type="SUPFAM" id="SSF50952">
    <property type="entry name" value="Soluble quinoprotein glucose dehydrogenase"/>
    <property type="match status" value="1"/>
</dbReference>
<dbReference type="PANTHER" id="PTHR19328">
    <property type="entry name" value="HEDGEHOG-INTERACTING PROTEIN"/>
    <property type="match status" value="1"/>
</dbReference>
<dbReference type="Gene3D" id="2.120.10.30">
    <property type="entry name" value="TolB, C-terminal domain"/>
    <property type="match status" value="1"/>
</dbReference>